<protein>
    <submittedName>
        <fullName evidence="2">Uncharacterized protein</fullName>
    </submittedName>
</protein>
<dbReference type="AlphaFoldDB" id="A0A1H0UBI7"/>
<feature type="transmembrane region" description="Helical" evidence="1">
    <location>
        <begin position="40"/>
        <end position="60"/>
    </location>
</feature>
<keyword evidence="1" id="KW-1133">Transmembrane helix</keyword>
<gene>
    <name evidence="2" type="ORF">SAMN05660330_03479</name>
</gene>
<dbReference type="STRING" id="91360.SAMN05660330_03479"/>
<proteinExistence type="predicted"/>
<keyword evidence="1" id="KW-0472">Membrane</keyword>
<accession>A0A1H0UBI7</accession>
<feature type="transmembrane region" description="Helical" evidence="1">
    <location>
        <begin position="6"/>
        <end position="33"/>
    </location>
</feature>
<keyword evidence="1" id="KW-0812">Transmembrane</keyword>
<name>A0A1H0UBI7_9BACT</name>
<dbReference type="EMBL" id="FNJI01000030">
    <property type="protein sequence ID" value="SDP63549.1"/>
    <property type="molecule type" value="Genomic_DNA"/>
</dbReference>
<sequence length="84" mass="9376">MALEQLYLHVSAFVVRNQFVFLLLLLTVAVFIWKKPSLMLKLTVVTVVLAAGLYSISLLTDSVNLQPGHRYESTTKSLGDIPQD</sequence>
<evidence type="ECO:0000313" key="2">
    <source>
        <dbReference type="EMBL" id="SDP63549.1"/>
    </source>
</evidence>
<evidence type="ECO:0000313" key="3">
    <source>
        <dbReference type="Proteomes" id="UP000199073"/>
    </source>
</evidence>
<reference evidence="2 3" key="1">
    <citation type="submission" date="2016-10" db="EMBL/GenBank/DDBJ databases">
        <authorList>
            <person name="de Groot N.N."/>
        </authorList>
    </citation>
    <scope>NUCLEOTIDE SEQUENCE [LARGE SCALE GENOMIC DNA]</scope>
    <source>
        <strain evidence="2 3">DSM 12130</strain>
    </source>
</reference>
<organism evidence="2 3">
    <name type="scientific">Desulforhopalus singaporensis</name>
    <dbReference type="NCBI Taxonomy" id="91360"/>
    <lineage>
        <taxon>Bacteria</taxon>
        <taxon>Pseudomonadati</taxon>
        <taxon>Thermodesulfobacteriota</taxon>
        <taxon>Desulfobulbia</taxon>
        <taxon>Desulfobulbales</taxon>
        <taxon>Desulfocapsaceae</taxon>
        <taxon>Desulforhopalus</taxon>
    </lineage>
</organism>
<dbReference type="Proteomes" id="UP000199073">
    <property type="component" value="Unassembled WGS sequence"/>
</dbReference>
<dbReference type="RefSeq" id="WP_092225131.1">
    <property type="nucleotide sequence ID" value="NZ_FNJI01000030.1"/>
</dbReference>
<evidence type="ECO:0000256" key="1">
    <source>
        <dbReference type="SAM" id="Phobius"/>
    </source>
</evidence>
<keyword evidence="3" id="KW-1185">Reference proteome</keyword>